<evidence type="ECO:0000259" key="9">
    <source>
        <dbReference type="Pfam" id="PF10502"/>
    </source>
</evidence>
<dbReference type="GO" id="GO:0006465">
    <property type="term" value="P:signal peptide processing"/>
    <property type="evidence" value="ECO:0007669"/>
    <property type="project" value="InterPro"/>
</dbReference>
<evidence type="ECO:0000256" key="5">
    <source>
        <dbReference type="ARBA" id="ARBA00022670"/>
    </source>
</evidence>
<evidence type="ECO:0000256" key="1">
    <source>
        <dbReference type="ARBA" id="ARBA00000677"/>
    </source>
</evidence>
<dbReference type="PRINTS" id="PR00727">
    <property type="entry name" value="LEADERPTASE"/>
</dbReference>
<organism evidence="10 11">
    <name type="scientific">Lactobacillus iners</name>
    <dbReference type="NCBI Taxonomy" id="147802"/>
    <lineage>
        <taxon>Bacteria</taxon>
        <taxon>Bacillati</taxon>
        <taxon>Bacillota</taxon>
        <taxon>Bacilli</taxon>
        <taxon>Lactobacillales</taxon>
        <taxon>Lactobacillaceae</taxon>
        <taxon>Lactobacillus</taxon>
    </lineage>
</organism>
<dbReference type="Gene3D" id="2.10.109.10">
    <property type="entry name" value="Umud Fragment, subunit A"/>
    <property type="match status" value="1"/>
</dbReference>
<dbReference type="EMBL" id="CP049228">
    <property type="protein sequence ID" value="QIH23821.1"/>
    <property type="molecule type" value="Genomic_DNA"/>
</dbReference>
<dbReference type="CDD" id="cd06530">
    <property type="entry name" value="S26_SPase_I"/>
    <property type="match status" value="1"/>
</dbReference>
<dbReference type="InterPro" id="IPR019758">
    <property type="entry name" value="Pept_S26A_signal_pept_1_CS"/>
</dbReference>
<evidence type="ECO:0000256" key="2">
    <source>
        <dbReference type="ARBA" id="ARBA00004401"/>
    </source>
</evidence>
<feature type="domain" description="Peptidase S26" evidence="9">
    <location>
        <begin position="28"/>
        <end position="191"/>
    </location>
</feature>
<evidence type="ECO:0000313" key="10">
    <source>
        <dbReference type="EMBL" id="QIH23821.1"/>
    </source>
</evidence>
<feature type="active site" evidence="7">
    <location>
        <position position="57"/>
    </location>
</feature>
<dbReference type="InterPro" id="IPR036286">
    <property type="entry name" value="LexA/Signal_pep-like_sf"/>
</dbReference>
<comment type="catalytic activity">
    <reaction evidence="1 8">
        <text>Cleavage of hydrophobic, N-terminal signal or leader sequences from secreted and periplasmic proteins.</text>
        <dbReference type="EC" id="3.4.21.89"/>
    </reaction>
</comment>
<dbReference type="Pfam" id="PF10502">
    <property type="entry name" value="Peptidase_S26"/>
    <property type="match status" value="1"/>
</dbReference>
<sequence>MNNYQAKHASNNQKDEPKAVPFYKSCLQVIFLSVIFLGCYYLLFTFVLANESVSGLSMQPTFENNDRLIAVRHTNLQRGDVVILKAPDNPGAFYIKRIIGMPGDTVSSKNDITYINGKPLREKYLDEYKNSLPKGQLYTNNFSLKKLFNVSRVPKNSYFVMGDHRNISKDSRIIGFIKKKDIVGEVKLRYFPINRIQIFK</sequence>
<dbReference type="PROSITE" id="PS00501">
    <property type="entry name" value="SPASE_I_1"/>
    <property type="match status" value="1"/>
</dbReference>
<evidence type="ECO:0000256" key="3">
    <source>
        <dbReference type="ARBA" id="ARBA00009370"/>
    </source>
</evidence>
<dbReference type="InterPro" id="IPR000223">
    <property type="entry name" value="Pept_S26A_signal_pept_1"/>
</dbReference>
<keyword evidence="6 8" id="KW-0378">Hydrolase</keyword>
<dbReference type="InterPro" id="IPR019533">
    <property type="entry name" value="Peptidase_S26"/>
</dbReference>
<name>A0A6G7BJZ6_9LACO</name>
<feature type="active site" evidence="7">
    <location>
        <position position="96"/>
    </location>
</feature>
<keyword evidence="5 8" id="KW-0645">Protease</keyword>
<reference evidence="10 11" key="1">
    <citation type="submission" date="2020-02" db="EMBL/GenBank/DDBJ databases">
        <title>Complete genome sequences of six Lactobacillus iners strains isolated from the human vagina.</title>
        <authorList>
            <person name="France M.T."/>
            <person name="Rutt L."/>
            <person name="Narina S."/>
            <person name="Arbaugh S."/>
            <person name="Humphrys M.S."/>
            <person name="Ma B."/>
            <person name="Hayward M.R."/>
            <person name="Relman D."/>
            <person name="Kwon D.S."/>
            <person name="Ravel J."/>
        </authorList>
    </citation>
    <scope>NUCLEOTIDE SEQUENCE [LARGE SCALE GENOMIC DNA]</scope>
    <source>
        <strain evidence="10 11">C0210C1</strain>
    </source>
</reference>
<dbReference type="SUPFAM" id="SSF51306">
    <property type="entry name" value="LexA/Signal peptidase"/>
    <property type="match status" value="1"/>
</dbReference>
<comment type="subcellular location">
    <subcellularLocation>
        <location evidence="2">Cell membrane</location>
        <topology evidence="2">Single-pass type II membrane protein</topology>
    </subcellularLocation>
    <subcellularLocation>
        <location evidence="8">Membrane</location>
        <topology evidence="8">Single-pass type II membrane protein</topology>
    </subcellularLocation>
</comment>
<evidence type="ECO:0000256" key="4">
    <source>
        <dbReference type="ARBA" id="ARBA00013208"/>
    </source>
</evidence>
<evidence type="ECO:0000256" key="8">
    <source>
        <dbReference type="RuleBase" id="RU362042"/>
    </source>
</evidence>
<dbReference type="PANTHER" id="PTHR43390:SF1">
    <property type="entry name" value="CHLOROPLAST PROCESSING PEPTIDASE"/>
    <property type="match status" value="1"/>
</dbReference>
<keyword evidence="8" id="KW-1133">Transmembrane helix</keyword>
<evidence type="ECO:0000313" key="11">
    <source>
        <dbReference type="Proteomes" id="UP000501676"/>
    </source>
</evidence>
<dbReference type="GO" id="GO:0009003">
    <property type="term" value="F:signal peptidase activity"/>
    <property type="evidence" value="ECO:0007669"/>
    <property type="project" value="UniProtKB-EC"/>
</dbReference>
<dbReference type="AlphaFoldDB" id="A0A6G7BJZ6"/>
<dbReference type="InterPro" id="IPR019756">
    <property type="entry name" value="Pept_S26A_signal_pept_1_Ser-AS"/>
</dbReference>
<dbReference type="NCBIfam" id="TIGR02227">
    <property type="entry name" value="sigpep_I_bact"/>
    <property type="match status" value="1"/>
</dbReference>
<accession>A0A6G7BJZ6</accession>
<dbReference type="EC" id="3.4.21.89" evidence="4 8"/>
<protein>
    <recommendedName>
        <fullName evidence="4 8">Signal peptidase I</fullName>
        <ecNumber evidence="4 8">3.4.21.89</ecNumber>
    </recommendedName>
</protein>
<keyword evidence="8" id="KW-0812">Transmembrane</keyword>
<dbReference type="PROSITE" id="PS00761">
    <property type="entry name" value="SPASE_I_3"/>
    <property type="match status" value="1"/>
</dbReference>
<dbReference type="RefSeq" id="WP_102878257.1">
    <property type="nucleotide sequence ID" value="NZ_CP049223.1"/>
</dbReference>
<evidence type="ECO:0000256" key="6">
    <source>
        <dbReference type="ARBA" id="ARBA00022801"/>
    </source>
</evidence>
<feature type="transmembrane region" description="Helical" evidence="8">
    <location>
        <begin position="27"/>
        <end position="49"/>
    </location>
</feature>
<dbReference type="GO" id="GO:0005886">
    <property type="term" value="C:plasma membrane"/>
    <property type="evidence" value="ECO:0007669"/>
    <property type="project" value="UniProtKB-SubCell"/>
</dbReference>
<proteinExistence type="inferred from homology"/>
<evidence type="ECO:0000256" key="7">
    <source>
        <dbReference type="PIRSR" id="PIRSR600223-1"/>
    </source>
</evidence>
<keyword evidence="8" id="KW-0472">Membrane</keyword>
<dbReference type="PANTHER" id="PTHR43390">
    <property type="entry name" value="SIGNAL PEPTIDASE I"/>
    <property type="match status" value="1"/>
</dbReference>
<gene>
    <name evidence="10" type="primary">lepB</name>
    <name evidence="10" type="ORF">G6Z83_03730</name>
</gene>
<dbReference type="Proteomes" id="UP000501676">
    <property type="component" value="Chromosome"/>
</dbReference>
<comment type="similarity">
    <text evidence="3 8">Belongs to the peptidase S26 family.</text>
</comment>
<dbReference type="GO" id="GO:0004252">
    <property type="term" value="F:serine-type endopeptidase activity"/>
    <property type="evidence" value="ECO:0007669"/>
    <property type="project" value="InterPro"/>
</dbReference>